<proteinExistence type="predicted"/>
<feature type="compositionally biased region" description="Low complexity" evidence="2">
    <location>
        <begin position="1"/>
        <end position="11"/>
    </location>
</feature>
<dbReference type="GO" id="GO:0009507">
    <property type="term" value="C:chloroplast"/>
    <property type="evidence" value="ECO:0007669"/>
    <property type="project" value="TreeGrafter"/>
</dbReference>
<dbReference type="EMBL" id="JAUIZM010000002">
    <property type="protein sequence ID" value="KAK1396292.1"/>
    <property type="molecule type" value="Genomic_DNA"/>
</dbReference>
<evidence type="ECO:0000313" key="4">
    <source>
        <dbReference type="Proteomes" id="UP001237642"/>
    </source>
</evidence>
<evidence type="ECO:0000256" key="2">
    <source>
        <dbReference type="SAM" id="MobiDB-lite"/>
    </source>
</evidence>
<dbReference type="PANTHER" id="PTHR46935:SF2">
    <property type="entry name" value="PENTACOTRIPEPTIDE-REPEAT REGION OF PRORP DOMAIN-CONTAINING PROTEIN"/>
    <property type="match status" value="1"/>
</dbReference>
<keyword evidence="4" id="KW-1185">Reference proteome</keyword>
<reference evidence="3" key="1">
    <citation type="submission" date="2023-02" db="EMBL/GenBank/DDBJ databases">
        <title>Genome of toxic invasive species Heracleum sosnowskyi carries increased number of genes despite the absence of recent whole-genome duplications.</title>
        <authorList>
            <person name="Schelkunov M."/>
            <person name="Shtratnikova V."/>
            <person name="Makarenko M."/>
            <person name="Klepikova A."/>
            <person name="Omelchenko D."/>
            <person name="Novikova G."/>
            <person name="Obukhova E."/>
            <person name="Bogdanov V."/>
            <person name="Penin A."/>
            <person name="Logacheva M."/>
        </authorList>
    </citation>
    <scope>NUCLEOTIDE SEQUENCE</scope>
    <source>
        <strain evidence="3">Hsosn_3</strain>
        <tissue evidence="3">Leaf</tissue>
    </source>
</reference>
<dbReference type="Gene3D" id="1.25.40.10">
    <property type="entry name" value="Tetratricopeptide repeat domain"/>
    <property type="match status" value="1"/>
</dbReference>
<feature type="region of interest" description="Disordered" evidence="2">
    <location>
        <begin position="1"/>
        <end position="22"/>
    </location>
</feature>
<reference evidence="3" key="2">
    <citation type="submission" date="2023-05" db="EMBL/GenBank/DDBJ databases">
        <authorList>
            <person name="Schelkunov M.I."/>
        </authorList>
    </citation>
    <scope>NUCLEOTIDE SEQUENCE</scope>
    <source>
        <strain evidence="3">Hsosn_3</strain>
        <tissue evidence="3">Leaf</tissue>
    </source>
</reference>
<dbReference type="PANTHER" id="PTHR46935">
    <property type="entry name" value="OS01G0674700 PROTEIN"/>
    <property type="match status" value="1"/>
</dbReference>
<dbReference type="InterPro" id="IPR011990">
    <property type="entry name" value="TPR-like_helical_dom_sf"/>
</dbReference>
<dbReference type="InterPro" id="IPR002885">
    <property type="entry name" value="PPR_rpt"/>
</dbReference>
<dbReference type="GO" id="GO:0009658">
    <property type="term" value="P:chloroplast organization"/>
    <property type="evidence" value="ECO:0007669"/>
    <property type="project" value="InterPro"/>
</dbReference>
<organism evidence="3 4">
    <name type="scientific">Heracleum sosnowskyi</name>
    <dbReference type="NCBI Taxonomy" id="360622"/>
    <lineage>
        <taxon>Eukaryota</taxon>
        <taxon>Viridiplantae</taxon>
        <taxon>Streptophyta</taxon>
        <taxon>Embryophyta</taxon>
        <taxon>Tracheophyta</taxon>
        <taxon>Spermatophyta</taxon>
        <taxon>Magnoliopsida</taxon>
        <taxon>eudicotyledons</taxon>
        <taxon>Gunneridae</taxon>
        <taxon>Pentapetalae</taxon>
        <taxon>asterids</taxon>
        <taxon>campanulids</taxon>
        <taxon>Apiales</taxon>
        <taxon>Apiaceae</taxon>
        <taxon>Apioideae</taxon>
        <taxon>apioid superclade</taxon>
        <taxon>Tordylieae</taxon>
        <taxon>Tordyliinae</taxon>
        <taxon>Heracleum</taxon>
    </lineage>
</organism>
<evidence type="ECO:0000313" key="3">
    <source>
        <dbReference type="EMBL" id="KAK1396292.1"/>
    </source>
</evidence>
<protein>
    <submittedName>
        <fullName evidence="3">Pentatricopeptide repeat-containing protein, chloroplastic</fullName>
    </submittedName>
</protein>
<dbReference type="AlphaFoldDB" id="A0AAD8J258"/>
<dbReference type="InterPro" id="IPR044645">
    <property type="entry name" value="DG1/EMB2279-like"/>
</dbReference>
<name>A0AAD8J258_9APIA</name>
<comment type="caution">
    <text evidence="3">The sequence shown here is derived from an EMBL/GenBank/DDBJ whole genome shotgun (WGS) entry which is preliminary data.</text>
</comment>
<evidence type="ECO:0000256" key="1">
    <source>
        <dbReference type="ARBA" id="ARBA00022737"/>
    </source>
</evidence>
<dbReference type="Proteomes" id="UP001237642">
    <property type="component" value="Unassembled WGS sequence"/>
</dbReference>
<keyword evidence="1" id="KW-0677">Repeat</keyword>
<accession>A0AAD8J258</accession>
<gene>
    <name evidence="3" type="ORF">POM88_006155</name>
</gene>
<dbReference type="NCBIfam" id="TIGR00756">
    <property type="entry name" value="PPR"/>
    <property type="match status" value="1"/>
</dbReference>
<sequence>MEASPSAAPPLLSTPPTKPNPIEKSIKTHLLKHNITPTPKIIHTLRKKHHLKTLRKTHKNPIFINQEPDQELAHQTHFNEIKREYKNFKKIVRKSERDEVKGVYGKPWERLERNELRELSSFSSGERVGEKLKFEHLRELGDFLEGERDKFKWLLDDDVEEFEGGLGLGDGRKGKWVRPKRPGGDSEAMRFLVDKLSDTKLTVKDWKFGRMMKQSELLFTEVQLIKILEMLGDRGQWSHALSVVEWVYNSKDHKQYKSRYVYTKLLAVLGKARRPDDALQIFNLMCGDYHIYPDMGRISQYCGHTGSSWISEGVGKHC</sequence>